<reference evidence="3" key="1">
    <citation type="submission" date="2025-08" db="UniProtKB">
        <authorList>
            <consortium name="RefSeq"/>
        </authorList>
    </citation>
    <scope>IDENTIFICATION</scope>
</reference>
<organism evidence="2 3">
    <name type="scientific">Pogonomyrmex barbatus</name>
    <name type="common">red harvester ant</name>
    <dbReference type="NCBI Taxonomy" id="144034"/>
    <lineage>
        <taxon>Eukaryota</taxon>
        <taxon>Metazoa</taxon>
        <taxon>Ecdysozoa</taxon>
        <taxon>Arthropoda</taxon>
        <taxon>Hexapoda</taxon>
        <taxon>Insecta</taxon>
        <taxon>Pterygota</taxon>
        <taxon>Neoptera</taxon>
        <taxon>Endopterygota</taxon>
        <taxon>Hymenoptera</taxon>
        <taxon>Apocrita</taxon>
        <taxon>Aculeata</taxon>
        <taxon>Formicoidea</taxon>
        <taxon>Formicidae</taxon>
        <taxon>Myrmicinae</taxon>
        <taxon>Pogonomyrmex</taxon>
    </lineage>
</organism>
<protein>
    <submittedName>
        <fullName evidence="3">LOW QUALITY PROTEIN: uncharacterized protein LOC105431540</fullName>
    </submittedName>
</protein>
<dbReference type="Gene3D" id="1.10.287.1490">
    <property type="match status" value="1"/>
</dbReference>
<sequence length="202" mass="23353">MNDEFDRNFEVIDRNAINIASGKDDAMDIDSIDLNTELYRVEKELDCCKPTLQSCREKYESTETEICDVKQLQCKAQFVLDNVQLEGKDLNERLKNIHVTYETCVKISGSEDTNETIRAKINELTTQRKTLMEELVQLRKTANDNEKKLARVNAMITDQEEKNLTLLQNLQEISESVVSIPQEIKKRIDTILKHQEIDENNG</sequence>
<dbReference type="OrthoDB" id="7534440at2759"/>
<dbReference type="RefSeq" id="XP_011644095.1">
    <property type="nucleotide sequence ID" value="XM_011645793.2"/>
</dbReference>
<name>A0A6I9WW23_9HYME</name>
<evidence type="ECO:0000313" key="3">
    <source>
        <dbReference type="RefSeq" id="XP_011644095.1"/>
    </source>
</evidence>
<accession>A0A6I9WW23</accession>
<dbReference type="AlphaFoldDB" id="A0A6I9WW23"/>
<keyword evidence="1" id="KW-0175">Coiled coil</keyword>
<gene>
    <name evidence="3" type="primary">LOC105431540</name>
</gene>
<dbReference type="Proteomes" id="UP000504615">
    <property type="component" value="Unplaced"/>
</dbReference>
<keyword evidence="2" id="KW-1185">Reference proteome</keyword>
<dbReference type="KEGG" id="pbar:105431540"/>
<feature type="coiled-coil region" evidence="1">
    <location>
        <begin position="114"/>
        <end position="162"/>
    </location>
</feature>
<proteinExistence type="predicted"/>
<dbReference type="GeneID" id="105431540"/>
<evidence type="ECO:0000313" key="2">
    <source>
        <dbReference type="Proteomes" id="UP000504615"/>
    </source>
</evidence>
<evidence type="ECO:0000256" key="1">
    <source>
        <dbReference type="SAM" id="Coils"/>
    </source>
</evidence>